<evidence type="ECO:0000313" key="2">
    <source>
        <dbReference type="Proteomes" id="UP000003835"/>
    </source>
</evidence>
<dbReference type="OrthoDB" id="190426at2"/>
<dbReference type="EMBL" id="DS989883">
    <property type="protein sequence ID" value="EDX70701.1"/>
    <property type="molecule type" value="Genomic_DNA"/>
</dbReference>
<gene>
    <name evidence="1" type="ORF">MC7420_8129</name>
</gene>
<reference evidence="1 2" key="1">
    <citation type="submission" date="2008-07" db="EMBL/GenBank/DDBJ databases">
        <authorList>
            <person name="Tandeau de Marsac N."/>
            <person name="Ferriera S."/>
            <person name="Johnson J."/>
            <person name="Kravitz S."/>
            <person name="Beeson K."/>
            <person name="Sutton G."/>
            <person name="Rogers Y.-H."/>
            <person name="Friedman R."/>
            <person name="Frazier M."/>
            <person name="Venter J.C."/>
        </authorList>
    </citation>
    <scope>NUCLEOTIDE SEQUENCE [LARGE SCALE GENOMIC DNA]</scope>
    <source>
        <strain evidence="1 2">PCC 7420</strain>
    </source>
</reference>
<proteinExistence type="predicted"/>
<organism evidence="1 2">
    <name type="scientific">Coleofasciculus chthonoplastes PCC 7420</name>
    <dbReference type="NCBI Taxonomy" id="118168"/>
    <lineage>
        <taxon>Bacteria</taxon>
        <taxon>Bacillati</taxon>
        <taxon>Cyanobacteriota</taxon>
        <taxon>Cyanophyceae</taxon>
        <taxon>Coleofasciculales</taxon>
        <taxon>Coleofasciculaceae</taxon>
        <taxon>Coleofasciculus</taxon>
    </lineage>
</organism>
<name>B4W521_9CYAN</name>
<dbReference type="Pfam" id="PF13030">
    <property type="entry name" value="DUF3891"/>
    <property type="match status" value="1"/>
</dbReference>
<dbReference type="RefSeq" id="WP_006106447.1">
    <property type="nucleotide sequence ID" value="NZ_DS989883.1"/>
</dbReference>
<dbReference type="AlphaFoldDB" id="B4W521"/>
<sequence>MLHRLSKEGLICITQPNHAWVSGELARAWGNEQFGQFLPPKELCLAAEQHDIGWLLWEQAPTLNPETGYPYRFTELPTQVHIDIWTGAKQLAMPWGRYVTLFVSLHGTGLYERYRSWQKNPESSRIVQDFLNSEYAFQEQLIATLKNDPHYVPYVTPEVIKRNQKLVATWDALSLILCQNVSGEQQVEQVPTADGETVLGLTHVNDDPHQIILSPWPFQESEVRLVYEGRLLRETFTDEMAMREALRRDQGLTLTTILTPE</sequence>
<protein>
    <recommendedName>
        <fullName evidence="3">DUF3891 domain-containing protein</fullName>
    </recommendedName>
</protein>
<dbReference type="Proteomes" id="UP000003835">
    <property type="component" value="Unassembled WGS sequence"/>
</dbReference>
<evidence type="ECO:0000313" key="1">
    <source>
        <dbReference type="EMBL" id="EDX70701.1"/>
    </source>
</evidence>
<dbReference type="HOGENOM" id="CLU_076871_1_0_3"/>
<dbReference type="InterPro" id="IPR024992">
    <property type="entry name" value="DUF3891"/>
</dbReference>
<dbReference type="eggNOG" id="ENOG502Z9N1">
    <property type="taxonomic scope" value="Bacteria"/>
</dbReference>
<dbReference type="STRING" id="118168.MC7420_8129"/>
<accession>B4W521</accession>
<evidence type="ECO:0008006" key="3">
    <source>
        <dbReference type="Google" id="ProtNLM"/>
    </source>
</evidence>
<keyword evidence="2" id="KW-1185">Reference proteome</keyword>